<name>A0A1B8TP56_9FLAO</name>
<dbReference type="OrthoDB" id="1144002at2"/>
<sequence>MKKAFYFIGLFLLIYSCTVHKEPIFVKIDNIEVMSYAADTIKLKAMAFFENPNDVGGNISTDNLKILINDSEVAQLFSDDFNVPAKKEFSIPLLANIPTKNLLNSDKNGLLGGLINSLLSKKVTVRIQGDLVYSFLGFQKDFLVDKTQDINIKF</sequence>
<accession>A0A1B8TP56</accession>
<evidence type="ECO:0008006" key="3">
    <source>
        <dbReference type="Google" id="ProtNLM"/>
    </source>
</evidence>
<evidence type="ECO:0000313" key="1">
    <source>
        <dbReference type="EMBL" id="OBY61386.1"/>
    </source>
</evidence>
<reference evidence="2" key="1">
    <citation type="submission" date="2016-02" db="EMBL/GenBank/DDBJ databases">
        <authorList>
            <person name="Shin S.-K."/>
            <person name="Yi H."/>
            <person name="Kim E."/>
        </authorList>
    </citation>
    <scope>NUCLEOTIDE SEQUENCE [LARGE SCALE GENOMIC DNA]</scope>
    <source>
        <strain evidence="2">LPB0003</strain>
    </source>
</reference>
<proteinExistence type="predicted"/>
<dbReference type="EMBL" id="LSFM01000027">
    <property type="protein sequence ID" value="OBY61386.1"/>
    <property type="molecule type" value="Genomic_DNA"/>
</dbReference>
<evidence type="ECO:0000313" key="2">
    <source>
        <dbReference type="Proteomes" id="UP000092584"/>
    </source>
</evidence>
<dbReference type="RefSeq" id="WP_065320716.1">
    <property type="nucleotide sequence ID" value="NZ_CAXBLX010000026.1"/>
</dbReference>
<dbReference type="Gene3D" id="2.60.40.1820">
    <property type="match status" value="1"/>
</dbReference>
<dbReference type="AlphaFoldDB" id="A0A1B8TP56"/>
<dbReference type="Proteomes" id="UP000092584">
    <property type="component" value="Unassembled WGS sequence"/>
</dbReference>
<dbReference type="SUPFAM" id="SSF117070">
    <property type="entry name" value="LEA14-like"/>
    <property type="match status" value="1"/>
</dbReference>
<comment type="caution">
    <text evidence="1">The sequence shown here is derived from an EMBL/GenBank/DDBJ whole genome shotgun (WGS) entry which is preliminary data.</text>
</comment>
<organism evidence="1 2">
    <name type="scientific">Polaribacter vadi</name>
    <dbReference type="NCBI Taxonomy" id="1774273"/>
    <lineage>
        <taxon>Bacteria</taxon>
        <taxon>Pseudomonadati</taxon>
        <taxon>Bacteroidota</taxon>
        <taxon>Flavobacteriia</taxon>
        <taxon>Flavobacteriales</taxon>
        <taxon>Flavobacteriaceae</taxon>
    </lineage>
</organism>
<keyword evidence="2" id="KW-1185">Reference proteome</keyword>
<dbReference type="STRING" id="1774273.LPB03_16435"/>
<protein>
    <recommendedName>
        <fullName evidence="3">Late embryogenesis abundant protein LEA-2 subgroup domain-containing protein</fullName>
    </recommendedName>
</protein>
<gene>
    <name evidence="1" type="ORF">LPB3_16375</name>
</gene>
<dbReference type="KEGG" id="pob:LPB03_16435"/>
<dbReference type="PROSITE" id="PS51257">
    <property type="entry name" value="PROKAR_LIPOPROTEIN"/>
    <property type="match status" value="1"/>
</dbReference>